<evidence type="ECO:0000256" key="1">
    <source>
        <dbReference type="SAM" id="MobiDB-lite"/>
    </source>
</evidence>
<evidence type="ECO:0000313" key="3">
    <source>
        <dbReference type="EMBL" id="TWU56695.1"/>
    </source>
</evidence>
<gene>
    <name evidence="3" type="ORF">Poly51_26120</name>
</gene>
<name>A0A5C6F633_9BACT</name>
<organism evidence="3 4">
    <name type="scientific">Rubripirellula tenax</name>
    <dbReference type="NCBI Taxonomy" id="2528015"/>
    <lineage>
        <taxon>Bacteria</taxon>
        <taxon>Pseudomonadati</taxon>
        <taxon>Planctomycetota</taxon>
        <taxon>Planctomycetia</taxon>
        <taxon>Pirellulales</taxon>
        <taxon>Pirellulaceae</taxon>
        <taxon>Rubripirellula</taxon>
    </lineage>
</organism>
<dbReference type="EMBL" id="SJPW01000003">
    <property type="protein sequence ID" value="TWU56695.1"/>
    <property type="molecule type" value="Genomic_DNA"/>
</dbReference>
<evidence type="ECO:0008006" key="5">
    <source>
        <dbReference type="Google" id="ProtNLM"/>
    </source>
</evidence>
<feature type="chain" id="PRO_5023026815" description="Secreted protein" evidence="2">
    <location>
        <begin position="21"/>
        <end position="52"/>
    </location>
</feature>
<dbReference type="AlphaFoldDB" id="A0A5C6F633"/>
<protein>
    <recommendedName>
        <fullName evidence="5">Secreted protein</fullName>
    </recommendedName>
</protein>
<proteinExistence type="predicted"/>
<feature type="signal peptide" evidence="2">
    <location>
        <begin position="1"/>
        <end position="20"/>
    </location>
</feature>
<sequence precursor="true">MKRFTFLALFLLTLSTIVGCGGPSETAPAASQDELSQWVNENPAPEEVELEE</sequence>
<dbReference type="RefSeq" id="WP_186775510.1">
    <property type="nucleotide sequence ID" value="NZ_SJPW01000003.1"/>
</dbReference>
<evidence type="ECO:0000313" key="4">
    <source>
        <dbReference type="Proteomes" id="UP000318288"/>
    </source>
</evidence>
<keyword evidence="4" id="KW-1185">Reference proteome</keyword>
<dbReference type="Proteomes" id="UP000318288">
    <property type="component" value="Unassembled WGS sequence"/>
</dbReference>
<comment type="caution">
    <text evidence="3">The sequence shown here is derived from an EMBL/GenBank/DDBJ whole genome shotgun (WGS) entry which is preliminary data.</text>
</comment>
<accession>A0A5C6F633</accession>
<evidence type="ECO:0000256" key="2">
    <source>
        <dbReference type="SAM" id="SignalP"/>
    </source>
</evidence>
<dbReference type="PROSITE" id="PS51257">
    <property type="entry name" value="PROKAR_LIPOPROTEIN"/>
    <property type="match status" value="1"/>
</dbReference>
<reference evidence="3 4" key="1">
    <citation type="submission" date="2019-02" db="EMBL/GenBank/DDBJ databases">
        <title>Deep-cultivation of Planctomycetes and their phenomic and genomic characterization uncovers novel biology.</title>
        <authorList>
            <person name="Wiegand S."/>
            <person name="Jogler M."/>
            <person name="Boedeker C."/>
            <person name="Pinto D."/>
            <person name="Vollmers J."/>
            <person name="Rivas-Marin E."/>
            <person name="Kohn T."/>
            <person name="Peeters S.H."/>
            <person name="Heuer A."/>
            <person name="Rast P."/>
            <person name="Oberbeckmann S."/>
            <person name="Bunk B."/>
            <person name="Jeske O."/>
            <person name="Meyerdierks A."/>
            <person name="Storesund J.E."/>
            <person name="Kallscheuer N."/>
            <person name="Luecker S."/>
            <person name="Lage O.M."/>
            <person name="Pohl T."/>
            <person name="Merkel B.J."/>
            <person name="Hornburger P."/>
            <person name="Mueller R.-W."/>
            <person name="Bruemmer F."/>
            <person name="Labrenz M."/>
            <person name="Spormann A.M."/>
            <person name="Op Den Camp H."/>
            <person name="Overmann J."/>
            <person name="Amann R."/>
            <person name="Jetten M.S.M."/>
            <person name="Mascher T."/>
            <person name="Medema M.H."/>
            <person name="Devos D.P."/>
            <person name="Kaster A.-K."/>
            <person name="Ovreas L."/>
            <person name="Rohde M."/>
            <person name="Galperin M.Y."/>
            <person name="Jogler C."/>
        </authorList>
    </citation>
    <scope>NUCLEOTIDE SEQUENCE [LARGE SCALE GENOMIC DNA]</scope>
    <source>
        <strain evidence="3 4">Poly51</strain>
    </source>
</reference>
<keyword evidence="2" id="KW-0732">Signal</keyword>
<feature type="region of interest" description="Disordered" evidence="1">
    <location>
        <begin position="23"/>
        <end position="52"/>
    </location>
</feature>